<feature type="compositionally biased region" description="Basic and acidic residues" evidence="1">
    <location>
        <begin position="684"/>
        <end position="695"/>
    </location>
</feature>
<name>A0AAN9VY80_9ORTH</name>
<sequence length="1224" mass="137245">MNKCVFIKIYLGNINTSVNYVWRRAVTFKGGCTEAFVVIGCGMSRFHKMYIGNLKQSDEFHSLVLHTIRDFGIKHRHKKNHFSKSIQDTRHTPKGSKVFRRPLCALKTQNVTLKSGTAVEIPSFVVEACCHIKHHCNVEGIFRKAGSAARLREIKAIIDGGKRLESQHHVIDVSNILKLFFRELPEPLLPFSFHDLLLRCLLVKDKATEAILLTCLLFPSVHLNTLVYLMEFFREVANNEESNKMGITNLAIIITPSLMPVEEKIMNNGTRLGHHVRVIEILLHNTERIGFLPEFLIEKALNSGCVVSTSEEMDYSENDENKVKKKKKRRSGSLTRMINGLKKIVGKGSPDVNVCPVVSTPDFSSPCVKSTKKRKLQESSGAFSSKKKRDILRSLPQSVTLANAPCTPLPATIGELHYTPRVHSHPNPCGKSESPSCKQKHKKFFLLNQQNEKNNILTAAKSESRLKSRLSVRKSAKKLKKVNTSSAVETDTSCRSEKEHRTSLDWQWKNGPWKRKKCLSSSDTPVYTPDVVADNRSTDSVFCSDSTSCTSVFDEGVDLSSSVSSSESEFVKIPKSEYEEIKNRVSAIENRISQEFGCIASNPINNIGDIPLIDESEDETCSAKKVQSAYEKTLEESGKLGDPISTDQLAKRLSKELKIRHSLENKIIRSPSARKIGTIRRRSRENARTSLDKMNKNNSPKHVVRHASLKQNPSQFVGQDQVFYAKSNLRRGRPNTVFSGLPHPSPLRVPVVNNVETPKMDFVFGQDSHQTDGQSLMVTSGKETSNSNMLCTESVKSSHTFEDNSNINTANRCEVRRASSFHGTDLLNSNTCDIKKSVSQGDVACTTSNCGKQLLNIQSNSNHSEWENGPQFFRKHDVQKVPISGRESVVKIRSQNAGMVLARMRLFDKKEDPNRTPSRVTYLHPGGEEKLEKTSIAVAQNNAQSLRIKCIQDNFLEKLNAQSVPGERRRSVRLNSAPGQSLALKGSPKKIGSPRKKYQSQKSPKSDNKKQKHKSSKSPQKEKRNTNSGNECNIKKCNSLRENLYRSPLASKINSTAPSSILNCGKENMSSTKNFVVSPLSKVNNENYDTKTEIIQQIHLPENLKETIYDVCTPRIEKMSKMSMSPLKDCNRIDVNATTQFESNRQNTYKTPRTSPFIKKPLLVKSPTELIRTPYCRTPAPVSNSHRAATPLKALPNLNACTPVVSYKQSSCVLREKSKRTVQT</sequence>
<dbReference type="SUPFAM" id="SSF48350">
    <property type="entry name" value="GTPase activation domain, GAP"/>
    <property type="match status" value="1"/>
</dbReference>
<dbReference type="GO" id="GO:0007165">
    <property type="term" value="P:signal transduction"/>
    <property type="evidence" value="ECO:0007669"/>
    <property type="project" value="InterPro"/>
</dbReference>
<proteinExistence type="predicted"/>
<feature type="region of interest" description="Disordered" evidence="1">
    <location>
        <begin position="679"/>
        <end position="699"/>
    </location>
</feature>
<dbReference type="AlphaFoldDB" id="A0AAN9VY80"/>
<dbReference type="PANTHER" id="PTHR15670:SF4">
    <property type="entry name" value="RHO GTPASE-ACTIVATING PROTEIN 11A"/>
    <property type="match status" value="1"/>
</dbReference>
<dbReference type="Pfam" id="PF00620">
    <property type="entry name" value="RhoGAP"/>
    <property type="match status" value="1"/>
</dbReference>
<dbReference type="PROSITE" id="PS50238">
    <property type="entry name" value="RHOGAP"/>
    <property type="match status" value="1"/>
</dbReference>
<evidence type="ECO:0000313" key="3">
    <source>
        <dbReference type="EMBL" id="KAK7870926.1"/>
    </source>
</evidence>
<dbReference type="GO" id="GO:0005096">
    <property type="term" value="F:GTPase activator activity"/>
    <property type="evidence" value="ECO:0007669"/>
    <property type="project" value="TreeGrafter"/>
</dbReference>
<dbReference type="SMART" id="SM00324">
    <property type="entry name" value="RhoGAP"/>
    <property type="match status" value="1"/>
</dbReference>
<dbReference type="PANTHER" id="PTHR15670">
    <property type="entry name" value="RHO GTPASE ACTIVATING PROTEIN 11A"/>
    <property type="match status" value="1"/>
</dbReference>
<feature type="domain" description="Rho-GAP" evidence="2">
    <location>
        <begin position="111"/>
        <end position="290"/>
    </location>
</feature>
<protein>
    <recommendedName>
        <fullName evidence="2">Rho-GAP domain-containing protein</fullName>
    </recommendedName>
</protein>
<dbReference type="Gene3D" id="1.10.555.10">
    <property type="entry name" value="Rho GTPase activation protein"/>
    <property type="match status" value="1"/>
</dbReference>
<comment type="caution">
    <text evidence="3">The sequence shown here is derived from an EMBL/GenBank/DDBJ whole genome shotgun (WGS) entry which is preliminary data.</text>
</comment>
<reference evidence="3 4" key="1">
    <citation type="submission" date="2024-03" db="EMBL/GenBank/DDBJ databases">
        <title>The genome assembly and annotation of the cricket Gryllus longicercus Weissman &amp; Gray.</title>
        <authorList>
            <person name="Szrajer S."/>
            <person name="Gray D."/>
            <person name="Ylla G."/>
        </authorList>
    </citation>
    <scope>NUCLEOTIDE SEQUENCE [LARGE SCALE GENOMIC DNA]</scope>
    <source>
        <strain evidence="3">DAG 2021-001</strain>
        <tissue evidence="3">Whole body minus gut</tissue>
    </source>
</reference>
<dbReference type="Proteomes" id="UP001378592">
    <property type="component" value="Unassembled WGS sequence"/>
</dbReference>
<dbReference type="InterPro" id="IPR000198">
    <property type="entry name" value="RhoGAP_dom"/>
</dbReference>
<gene>
    <name evidence="3" type="ORF">R5R35_012150</name>
</gene>
<feature type="region of interest" description="Disordered" evidence="1">
    <location>
        <begin position="962"/>
        <end position="1033"/>
    </location>
</feature>
<evidence type="ECO:0000256" key="1">
    <source>
        <dbReference type="SAM" id="MobiDB-lite"/>
    </source>
</evidence>
<organism evidence="3 4">
    <name type="scientific">Gryllus longicercus</name>
    <dbReference type="NCBI Taxonomy" id="2509291"/>
    <lineage>
        <taxon>Eukaryota</taxon>
        <taxon>Metazoa</taxon>
        <taxon>Ecdysozoa</taxon>
        <taxon>Arthropoda</taxon>
        <taxon>Hexapoda</taxon>
        <taxon>Insecta</taxon>
        <taxon>Pterygota</taxon>
        <taxon>Neoptera</taxon>
        <taxon>Polyneoptera</taxon>
        <taxon>Orthoptera</taxon>
        <taxon>Ensifera</taxon>
        <taxon>Gryllidea</taxon>
        <taxon>Grylloidea</taxon>
        <taxon>Gryllidae</taxon>
        <taxon>Gryllinae</taxon>
        <taxon>Gryllus</taxon>
    </lineage>
</organism>
<dbReference type="InterPro" id="IPR042869">
    <property type="entry name" value="ARHGAP11A/B"/>
</dbReference>
<evidence type="ECO:0000313" key="4">
    <source>
        <dbReference type="Proteomes" id="UP001378592"/>
    </source>
</evidence>
<evidence type="ECO:0000259" key="2">
    <source>
        <dbReference type="PROSITE" id="PS50238"/>
    </source>
</evidence>
<keyword evidence="4" id="KW-1185">Reference proteome</keyword>
<accession>A0AAN9VY80</accession>
<dbReference type="InterPro" id="IPR008936">
    <property type="entry name" value="Rho_GTPase_activation_prot"/>
</dbReference>
<dbReference type="EMBL" id="JAZDUA010000048">
    <property type="protein sequence ID" value="KAK7870926.1"/>
    <property type="molecule type" value="Genomic_DNA"/>
</dbReference>